<gene>
    <name evidence="2" type="ORF">ERS852490_00274</name>
    <name evidence="3" type="ORF">ERS852492_01921</name>
</gene>
<accession>A0A174ZUQ1</accession>
<proteinExistence type="predicted"/>
<protein>
    <submittedName>
        <fullName evidence="3">Uncharacterized protein</fullName>
    </submittedName>
</protein>
<feature type="transmembrane region" description="Helical" evidence="1">
    <location>
        <begin position="12"/>
        <end position="32"/>
    </location>
</feature>
<dbReference type="EMBL" id="CZBU01000001">
    <property type="protein sequence ID" value="CUQ75011.1"/>
    <property type="molecule type" value="Genomic_DNA"/>
</dbReference>
<evidence type="ECO:0000313" key="5">
    <source>
        <dbReference type="Proteomes" id="UP000095780"/>
    </source>
</evidence>
<evidence type="ECO:0000313" key="3">
    <source>
        <dbReference type="EMBL" id="CUQ86950.1"/>
    </source>
</evidence>
<evidence type="ECO:0000256" key="1">
    <source>
        <dbReference type="SAM" id="Phobius"/>
    </source>
</evidence>
<reference evidence="4 5" key="1">
    <citation type="submission" date="2015-09" db="EMBL/GenBank/DDBJ databases">
        <authorList>
            <consortium name="Pathogen Informatics"/>
        </authorList>
    </citation>
    <scope>NUCLEOTIDE SEQUENCE [LARGE SCALE GENOMIC DNA]</scope>
    <source>
        <strain evidence="2 4">2789STDY5834875</strain>
        <strain evidence="3 5">2789STDY5834878</strain>
    </source>
</reference>
<name>A0A174ZUQ1_9FIRM</name>
<keyword evidence="1" id="KW-1133">Transmembrane helix</keyword>
<evidence type="ECO:0000313" key="4">
    <source>
        <dbReference type="Proteomes" id="UP000095621"/>
    </source>
</evidence>
<organism evidence="3 5">
    <name type="scientific">Lachnospira eligens</name>
    <dbReference type="NCBI Taxonomy" id="39485"/>
    <lineage>
        <taxon>Bacteria</taxon>
        <taxon>Bacillati</taxon>
        <taxon>Bacillota</taxon>
        <taxon>Clostridia</taxon>
        <taxon>Lachnospirales</taxon>
        <taxon>Lachnospiraceae</taxon>
        <taxon>Lachnospira</taxon>
    </lineage>
</organism>
<keyword evidence="1" id="KW-0472">Membrane</keyword>
<dbReference type="Proteomes" id="UP000095780">
    <property type="component" value="Unassembled WGS sequence"/>
</dbReference>
<keyword evidence="1" id="KW-0812">Transmembrane</keyword>
<evidence type="ECO:0000313" key="2">
    <source>
        <dbReference type="EMBL" id="CUQ75011.1"/>
    </source>
</evidence>
<dbReference type="AlphaFoldDB" id="A0A174ZUQ1"/>
<dbReference type="Proteomes" id="UP000095621">
    <property type="component" value="Unassembled WGS sequence"/>
</dbReference>
<dbReference type="EMBL" id="CZBV01000005">
    <property type="protein sequence ID" value="CUQ86950.1"/>
    <property type="molecule type" value="Genomic_DNA"/>
</dbReference>
<sequence length="35" mass="3917">MVHKHFIKNAVIFTAMILIVGVNSAPIGGYWYPDI</sequence>